<dbReference type="AlphaFoldDB" id="A0A811T9K8"/>
<evidence type="ECO:0000313" key="1">
    <source>
        <dbReference type="EMBL" id="CAD6494106.1"/>
    </source>
</evidence>
<organism evidence="1 2">
    <name type="scientific">Candidatus Argoarchaeum ethanivorans</name>
    <dbReference type="NCBI Taxonomy" id="2608793"/>
    <lineage>
        <taxon>Archaea</taxon>
        <taxon>Methanobacteriati</taxon>
        <taxon>Methanobacteriota</taxon>
        <taxon>Stenosarchaea group</taxon>
        <taxon>Methanomicrobia</taxon>
        <taxon>Methanosarcinales</taxon>
        <taxon>Methanosarcinales incertae sedis</taxon>
        <taxon>GOM Arc I cluster</taxon>
        <taxon>Candidatus Argoarchaeum</taxon>
    </lineage>
</organism>
<protein>
    <submittedName>
        <fullName evidence="1">Uncharacterized protein</fullName>
    </submittedName>
</protein>
<dbReference type="Proteomes" id="UP000610373">
    <property type="component" value="Unassembled WGS sequence"/>
</dbReference>
<proteinExistence type="predicted"/>
<name>A0A811T9K8_9EURY</name>
<dbReference type="EMBL" id="CAJHIO010000060">
    <property type="protein sequence ID" value="CAD6494106.1"/>
    <property type="molecule type" value="Genomic_DNA"/>
</dbReference>
<sequence>MPKEYGIVIPKGGAQRVYFKLRADKPKTVYEISGVFKCANFEPVTINPKSFTFWCDAGVSLEAVKAELEKTFSEEDAARLANAFHRCSDKRLIIPNY</sequence>
<gene>
    <name evidence="1" type="ORF">CHKLHMKO_00626</name>
</gene>
<accession>A0A811T9K8</accession>
<evidence type="ECO:0000313" key="2">
    <source>
        <dbReference type="Proteomes" id="UP000610373"/>
    </source>
</evidence>
<comment type="caution">
    <text evidence="1">The sequence shown here is derived from an EMBL/GenBank/DDBJ whole genome shotgun (WGS) entry which is preliminary data.</text>
</comment>
<reference evidence="1" key="1">
    <citation type="submission" date="2020-10" db="EMBL/GenBank/DDBJ databases">
        <authorList>
            <person name="Hahn C.J."/>
            <person name="Laso-Perez R."/>
            <person name="Vulcano F."/>
            <person name="Vaziourakis K.-M."/>
            <person name="Stokke R."/>
            <person name="Steen I.H."/>
            <person name="Teske A."/>
            <person name="Boetius A."/>
            <person name="Liebeke M."/>
            <person name="Amann R."/>
            <person name="Knittel K."/>
        </authorList>
    </citation>
    <scope>NUCLEOTIDE SEQUENCE</scope>
    <source>
        <strain evidence="1">Gfbio:e3339647-f889-4370-9287-4fb5cb688e4c:AG392O15_GoMArc1</strain>
    </source>
</reference>